<proteinExistence type="predicted"/>
<sequence length="87" mass="10215">MSEGQKEKITTIQNIEDLKILSDTESESDLYRTFRIAEECSDSDESVQYHRPKSSVCEPPRKISQRWTKFYPEIRLDGIGHNPKKRN</sequence>
<accession>A0A8X6Y3K2</accession>
<dbReference type="Proteomes" id="UP000886998">
    <property type="component" value="Unassembled WGS sequence"/>
</dbReference>
<reference evidence="1" key="1">
    <citation type="submission" date="2020-08" db="EMBL/GenBank/DDBJ databases">
        <title>Multicomponent nature underlies the extraordinary mechanical properties of spider dragline silk.</title>
        <authorList>
            <person name="Kono N."/>
            <person name="Nakamura H."/>
            <person name="Mori M."/>
            <person name="Yoshida Y."/>
            <person name="Ohtoshi R."/>
            <person name="Malay A.D."/>
            <person name="Moran D.A.P."/>
            <person name="Tomita M."/>
            <person name="Numata K."/>
            <person name="Arakawa K."/>
        </authorList>
    </citation>
    <scope>NUCLEOTIDE SEQUENCE</scope>
</reference>
<dbReference type="AlphaFoldDB" id="A0A8X6Y3K2"/>
<keyword evidence="2" id="KW-1185">Reference proteome</keyword>
<name>A0A8X6Y3K2_9ARAC</name>
<dbReference type="EMBL" id="BMAV01015050">
    <property type="protein sequence ID" value="GFY64036.1"/>
    <property type="molecule type" value="Genomic_DNA"/>
</dbReference>
<comment type="caution">
    <text evidence="1">The sequence shown here is derived from an EMBL/GenBank/DDBJ whole genome shotgun (WGS) entry which is preliminary data.</text>
</comment>
<gene>
    <name evidence="1" type="ORF">TNIN_144631</name>
</gene>
<evidence type="ECO:0000313" key="2">
    <source>
        <dbReference type="Proteomes" id="UP000886998"/>
    </source>
</evidence>
<evidence type="ECO:0000313" key="1">
    <source>
        <dbReference type="EMBL" id="GFY64036.1"/>
    </source>
</evidence>
<organism evidence="1 2">
    <name type="scientific">Trichonephila inaurata madagascariensis</name>
    <dbReference type="NCBI Taxonomy" id="2747483"/>
    <lineage>
        <taxon>Eukaryota</taxon>
        <taxon>Metazoa</taxon>
        <taxon>Ecdysozoa</taxon>
        <taxon>Arthropoda</taxon>
        <taxon>Chelicerata</taxon>
        <taxon>Arachnida</taxon>
        <taxon>Araneae</taxon>
        <taxon>Araneomorphae</taxon>
        <taxon>Entelegynae</taxon>
        <taxon>Araneoidea</taxon>
        <taxon>Nephilidae</taxon>
        <taxon>Trichonephila</taxon>
        <taxon>Trichonephila inaurata</taxon>
    </lineage>
</organism>
<protein>
    <submittedName>
        <fullName evidence="1">Uncharacterized protein</fullName>
    </submittedName>
</protein>